<dbReference type="EMBL" id="JALJOS010000004">
    <property type="protein sequence ID" value="KAK9840455.1"/>
    <property type="molecule type" value="Genomic_DNA"/>
</dbReference>
<name>A0AAW1S3N8_9CHLO</name>
<dbReference type="AlphaFoldDB" id="A0AAW1S3N8"/>
<reference evidence="2 3" key="1">
    <citation type="journal article" date="2024" name="Nat. Commun.">
        <title>Phylogenomics reveals the evolutionary origins of lichenization in chlorophyte algae.</title>
        <authorList>
            <person name="Puginier C."/>
            <person name="Libourel C."/>
            <person name="Otte J."/>
            <person name="Skaloud P."/>
            <person name="Haon M."/>
            <person name="Grisel S."/>
            <person name="Petersen M."/>
            <person name="Berrin J.G."/>
            <person name="Delaux P.M."/>
            <person name="Dal Grande F."/>
            <person name="Keller J."/>
        </authorList>
    </citation>
    <scope>NUCLEOTIDE SEQUENCE [LARGE SCALE GENOMIC DNA]</scope>
    <source>
        <strain evidence="2 3">SAG 2145</strain>
    </source>
</reference>
<feature type="compositionally biased region" description="Low complexity" evidence="1">
    <location>
        <begin position="165"/>
        <end position="177"/>
    </location>
</feature>
<organism evidence="2 3">
    <name type="scientific">Apatococcus lobatus</name>
    <dbReference type="NCBI Taxonomy" id="904363"/>
    <lineage>
        <taxon>Eukaryota</taxon>
        <taxon>Viridiplantae</taxon>
        <taxon>Chlorophyta</taxon>
        <taxon>core chlorophytes</taxon>
        <taxon>Trebouxiophyceae</taxon>
        <taxon>Chlorellales</taxon>
        <taxon>Chlorellaceae</taxon>
        <taxon>Apatococcus</taxon>
    </lineage>
</organism>
<comment type="caution">
    <text evidence="2">The sequence shown here is derived from an EMBL/GenBank/DDBJ whole genome shotgun (WGS) entry which is preliminary data.</text>
</comment>
<dbReference type="PANTHER" id="PTHR31343:SF42">
    <property type="entry name" value="T15D22.8"/>
    <property type="match status" value="1"/>
</dbReference>
<evidence type="ECO:0000256" key="1">
    <source>
        <dbReference type="SAM" id="MobiDB-lite"/>
    </source>
</evidence>
<accession>A0AAW1S3N8</accession>
<feature type="region of interest" description="Disordered" evidence="1">
    <location>
        <begin position="1"/>
        <end position="48"/>
    </location>
</feature>
<dbReference type="PANTHER" id="PTHR31343">
    <property type="entry name" value="T15D22.8"/>
    <property type="match status" value="1"/>
</dbReference>
<feature type="region of interest" description="Disordered" evidence="1">
    <location>
        <begin position="165"/>
        <end position="199"/>
    </location>
</feature>
<evidence type="ECO:0000313" key="2">
    <source>
        <dbReference type="EMBL" id="KAK9840455.1"/>
    </source>
</evidence>
<proteinExistence type="predicted"/>
<gene>
    <name evidence="2" type="ORF">WJX74_010119</name>
</gene>
<evidence type="ECO:0000313" key="3">
    <source>
        <dbReference type="Proteomes" id="UP001438707"/>
    </source>
</evidence>
<feature type="compositionally biased region" description="Low complexity" evidence="1">
    <location>
        <begin position="18"/>
        <end position="43"/>
    </location>
</feature>
<dbReference type="Proteomes" id="UP001438707">
    <property type="component" value="Unassembled WGS sequence"/>
</dbReference>
<keyword evidence="3" id="KW-1185">Reference proteome</keyword>
<protein>
    <submittedName>
        <fullName evidence="2">Uncharacterized protein</fullName>
    </submittedName>
</protein>
<sequence length="405" mass="44172">MQHQHQLAFGTQGRRRPQPSSSEGSSSGLAQASQQRGRPSGFRSRGRDQSAFSNLQSFLVHTSPCVPVSSTEVAQDSSAEPAPASEDVFRLADVWQSFESWSAFGAEVPLQVSADQEQVTQCYVPYLSALQLFEKAAPQSRDPVPSVPPPSSCFSDDDLIEPLSSNVSTASSSLSTDSDSEDGKLGPSPARLSHGSVLRPIPSDPKKVIFEFYETVGPHLRDPLTSRIEQLSKECPDLVNLDSSSIHPASWVSIAWYPIYSIPSNGQRLSDLGACFLTFHSLALPSRHMGPWQGSVGSQPTPPAVPTHHSAAAFEARRKRALSSLSSSSSSSQGSFCQHVDFLRPFGFMPYKMAGWCWQDRGHLHSLHSTMMAAAAGWVERRGVSHPDMDFFMRRSGFALQPARR</sequence>
<dbReference type="Pfam" id="PF05623">
    <property type="entry name" value="DUF789"/>
    <property type="match status" value="1"/>
</dbReference>
<feature type="region of interest" description="Disordered" evidence="1">
    <location>
        <begin position="291"/>
        <end position="310"/>
    </location>
</feature>
<dbReference type="InterPro" id="IPR008507">
    <property type="entry name" value="DUF789"/>
</dbReference>